<evidence type="ECO:0000256" key="1">
    <source>
        <dbReference type="SAM" id="Phobius"/>
    </source>
</evidence>
<accession>A0DEA9</accession>
<sequence>MQHTSYKYFQKVLNIYQIKLNYFAKLQLKYILLIQIIRFLPLYLIIPLFSYTFDQMSFAQLNFIESLNQLKHLIYYRKQLPGCQILVLYAAKRHLSQPTIGQYQMKPKQQNYLCSKRARCMSLANFQFNVEKTCWAIQIQNDQKIIMKPLTSHKSIFLISTQMQAAVHIVHQQHDLQDGPKRNKAVSESLQEQFGSIYIKCERRISISIGEQSALKGPTRFTVYLSIHTQSMNLTEYQLQGSCQHQLQALKSIKDKSLVHMVDSIIFYYCEHNDNQEIMNFENDHQTLQR</sequence>
<keyword evidence="1" id="KW-1133">Transmembrane helix</keyword>
<evidence type="ECO:0000313" key="2">
    <source>
        <dbReference type="EMBL" id="CAK81376.1"/>
    </source>
</evidence>
<reference evidence="2 3" key="1">
    <citation type="journal article" date="2006" name="Nature">
        <title>Global trends of whole-genome duplications revealed by the ciliate Paramecium tetraurelia.</title>
        <authorList>
            <consortium name="Genoscope"/>
            <person name="Aury J.-M."/>
            <person name="Jaillon O."/>
            <person name="Duret L."/>
            <person name="Noel B."/>
            <person name="Jubin C."/>
            <person name="Porcel B.M."/>
            <person name="Segurens B."/>
            <person name="Daubin V."/>
            <person name="Anthouard V."/>
            <person name="Aiach N."/>
            <person name="Arnaiz O."/>
            <person name="Billaut A."/>
            <person name="Beisson J."/>
            <person name="Blanc I."/>
            <person name="Bouhouche K."/>
            <person name="Camara F."/>
            <person name="Duharcourt S."/>
            <person name="Guigo R."/>
            <person name="Gogendeau D."/>
            <person name="Katinka M."/>
            <person name="Keller A.-M."/>
            <person name="Kissmehl R."/>
            <person name="Klotz C."/>
            <person name="Koll F."/>
            <person name="Le Moue A."/>
            <person name="Lepere C."/>
            <person name="Malinsky S."/>
            <person name="Nowacki M."/>
            <person name="Nowak J.K."/>
            <person name="Plattner H."/>
            <person name="Poulain J."/>
            <person name="Ruiz F."/>
            <person name="Serrano V."/>
            <person name="Zagulski M."/>
            <person name="Dessen P."/>
            <person name="Betermier M."/>
            <person name="Weissenbach J."/>
            <person name="Scarpelli C."/>
            <person name="Schachter V."/>
            <person name="Sperling L."/>
            <person name="Meyer E."/>
            <person name="Cohen J."/>
            <person name="Wincker P."/>
        </authorList>
    </citation>
    <scope>NUCLEOTIDE SEQUENCE [LARGE SCALE GENOMIC DNA]</scope>
    <source>
        <strain evidence="2 3">Stock d4-2</strain>
    </source>
</reference>
<dbReference type="EMBL" id="CT868406">
    <property type="protein sequence ID" value="CAK81376.1"/>
    <property type="molecule type" value="Genomic_DNA"/>
</dbReference>
<keyword evidence="3" id="KW-1185">Reference proteome</keyword>
<keyword evidence="1" id="KW-0472">Membrane</keyword>
<organism evidence="2 3">
    <name type="scientific">Paramecium tetraurelia</name>
    <dbReference type="NCBI Taxonomy" id="5888"/>
    <lineage>
        <taxon>Eukaryota</taxon>
        <taxon>Sar</taxon>
        <taxon>Alveolata</taxon>
        <taxon>Ciliophora</taxon>
        <taxon>Intramacronucleata</taxon>
        <taxon>Oligohymenophorea</taxon>
        <taxon>Peniculida</taxon>
        <taxon>Parameciidae</taxon>
        <taxon>Paramecium</taxon>
    </lineage>
</organism>
<feature type="transmembrane region" description="Helical" evidence="1">
    <location>
        <begin position="30"/>
        <end position="53"/>
    </location>
</feature>
<protein>
    <submittedName>
        <fullName evidence="2">Uncharacterized protein</fullName>
    </submittedName>
</protein>
<dbReference type="AlphaFoldDB" id="A0DEA9"/>
<keyword evidence="1" id="KW-0812">Transmembrane</keyword>
<dbReference type="KEGG" id="ptm:GSPATT00039460001"/>
<dbReference type="Proteomes" id="UP000000600">
    <property type="component" value="Unassembled WGS sequence"/>
</dbReference>
<dbReference type="InParanoid" id="A0DEA9"/>
<dbReference type="RefSeq" id="XP_001448773.1">
    <property type="nucleotide sequence ID" value="XM_001448736.1"/>
</dbReference>
<proteinExistence type="predicted"/>
<dbReference type="HOGENOM" id="CLU_961259_0_0_1"/>
<name>A0DEA9_PARTE</name>
<dbReference type="GeneID" id="5034558"/>
<evidence type="ECO:0000313" key="3">
    <source>
        <dbReference type="Proteomes" id="UP000000600"/>
    </source>
</evidence>
<gene>
    <name evidence="2" type="ORF">GSPATT00039460001</name>
</gene>